<feature type="chain" id="PRO_5035160721" description="C-type lectin domain-containing protein" evidence="1">
    <location>
        <begin position="22"/>
        <end position="166"/>
    </location>
</feature>
<proteinExistence type="predicted"/>
<evidence type="ECO:0000256" key="1">
    <source>
        <dbReference type="SAM" id="SignalP"/>
    </source>
</evidence>
<dbReference type="EMBL" id="CAJVCH010087078">
    <property type="protein sequence ID" value="CAG7722197.1"/>
    <property type="molecule type" value="Genomic_DNA"/>
</dbReference>
<dbReference type="SMART" id="SM00034">
    <property type="entry name" value="CLECT"/>
    <property type="match status" value="1"/>
</dbReference>
<dbReference type="Pfam" id="PF00059">
    <property type="entry name" value="Lectin_C"/>
    <property type="match status" value="1"/>
</dbReference>
<dbReference type="Proteomes" id="UP000708208">
    <property type="component" value="Unassembled WGS sequence"/>
</dbReference>
<keyword evidence="1" id="KW-0732">Signal</keyword>
<evidence type="ECO:0000259" key="2">
    <source>
        <dbReference type="PROSITE" id="PS50041"/>
    </source>
</evidence>
<dbReference type="InterPro" id="IPR001304">
    <property type="entry name" value="C-type_lectin-like"/>
</dbReference>
<dbReference type="PROSITE" id="PS50041">
    <property type="entry name" value="C_TYPE_LECTIN_2"/>
    <property type="match status" value="1"/>
</dbReference>
<sequence>MSGGLALICVVLFIWTARVATIESSNALKAPSGTPILLGERGNKKYYSVNSLASWYESLEYCHQNLLNSIQIETQQELEYVGSILRKKNWRYNYFWTSGHDFFSDGNFKWMKTNKLIDRRLNNLFGNSTRPRTYNCVQLSLRSSDVNVLFDFTCTDSNVQPLCETA</sequence>
<name>A0A8J2JPF1_9HEXA</name>
<organism evidence="3 4">
    <name type="scientific">Allacma fusca</name>
    <dbReference type="NCBI Taxonomy" id="39272"/>
    <lineage>
        <taxon>Eukaryota</taxon>
        <taxon>Metazoa</taxon>
        <taxon>Ecdysozoa</taxon>
        <taxon>Arthropoda</taxon>
        <taxon>Hexapoda</taxon>
        <taxon>Collembola</taxon>
        <taxon>Symphypleona</taxon>
        <taxon>Sminthuridae</taxon>
        <taxon>Allacma</taxon>
    </lineage>
</organism>
<dbReference type="OrthoDB" id="6340082at2759"/>
<dbReference type="AlphaFoldDB" id="A0A8J2JPF1"/>
<dbReference type="CDD" id="cd00037">
    <property type="entry name" value="CLECT"/>
    <property type="match status" value="1"/>
</dbReference>
<feature type="domain" description="C-type lectin" evidence="2">
    <location>
        <begin position="41"/>
        <end position="154"/>
    </location>
</feature>
<evidence type="ECO:0000313" key="4">
    <source>
        <dbReference type="Proteomes" id="UP000708208"/>
    </source>
</evidence>
<comment type="caution">
    <text evidence="3">The sequence shown here is derived from an EMBL/GenBank/DDBJ whole genome shotgun (WGS) entry which is preliminary data.</text>
</comment>
<feature type="signal peptide" evidence="1">
    <location>
        <begin position="1"/>
        <end position="21"/>
    </location>
</feature>
<evidence type="ECO:0000313" key="3">
    <source>
        <dbReference type="EMBL" id="CAG7722197.1"/>
    </source>
</evidence>
<gene>
    <name evidence="3" type="ORF">AFUS01_LOCUS11356</name>
</gene>
<keyword evidence="4" id="KW-1185">Reference proteome</keyword>
<accession>A0A8J2JPF1</accession>
<reference evidence="3" key="1">
    <citation type="submission" date="2021-06" db="EMBL/GenBank/DDBJ databases">
        <authorList>
            <person name="Hodson N. C."/>
            <person name="Mongue J. A."/>
            <person name="Jaron S. K."/>
        </authorList>
    </citation>
    <scope>NUCLEOTIDE SEQUENCE</scope>
</reference>
<protein>
    <recommendedName>
        <fullName evidence="2">C-type lectin domain-containing protein</fullName>
    </recommendedName>
</protein>